<feature type="compositionally biased region" description="Basic and acidic residues" evidence="7">
    <location>
        <begin position="587"/>
        <end position="607"/>
    </location>
</feature>
<comment type="subcellular location">
    <subcellularLocation>
        <location evidence="1">Cell membrane</location>
        <topology evidence="1">Peripheral membrane protein</topology>
    </subcellularLocation>
</comment>
<dbReference type="GeneTree" id="ENSGT00530000063529"/>
<keyword evidence="9" id="KW-1185">Reference proteome</keyword>
<feature type="region of interest" description="Disordered" evidence="7">
    <location>
        <begin position="552"/>
        <end position="627"/>
    </location>
</feature>
<feature type="compositionally biased region" description="Polar residues" evidence="7">
    <location>
        <begin position="980"/>
        <end position="993"/>
    </location>
</feature>
<dbReference type="GO" id="GO:0005886">
    <property type="term" value="C:plasma membrane"/>
    <property type="evidence" value="ECO:0007669"/>
    <property type="project" value="UniProtKB-SubCell"/>
</dbReference>
<feature type="region of interest" description="Disordered" evidence="7">
    <location>
        <begin position="254"/>
        <end position="304"/>
    </location>
</feature>
<feature type="compositionally biased region" description="Basic residues" evidence="7">
    <location>
        <begin position="284"/>
        <end position="294"/>
    </location>
</feature>
<reference evidence="8" key="4">
    <citation type="submission" date="2025-08" db="UniProtKB">
        <authorList>
            <consortium name="Ensembl"/>
        </authorList>
    </citation>
    <scope>IDENTIFICATION</scope>
</reference>
<feature type="compositionally biased region" description="Basic and acidic residues" evidence="7">
    <location>
        <begin position="106"/>
        <end position="115"/>
    </location>
</feature>
<dbReference type="GO" id="GO:0008013">
    <property type="term" value="F:beta-catenin binding"/>
    <property type="evidence" value="ECO:0007669"/>
    <property type="project" value="TreeGrafter"/>
</dbReference>
<comment type="similarity">
    <text evidence="2">Belongs to the Amer family.</text>
</comment>
<feature type="region of interest" description="Disordered" evidence="7">
    <location>
        <begin position="493"/>
        <end position="537"/>
    </location>
</feature>
<dbReference type="Ensembl" id="ENSCMIT00000036943.1">
    <property type="protein sequence ID" value="ENSCMIP00000036403.1"/>
    <property type="gene ID" value="ENSCMIG00000015379.1"/>
</dbReference>
<proteinExistence type="inferred from homology"/>
<dbReference type="STRING" id="7868.ENSCMIP00000036403"/>
<name>A0A4W3JE80_CALMI</name>
<feature type="region of interest" description="Disordered" evidence="7">
    <location>
        <begin position="732"/>
        <end position="788"/>
    </location>
</feature>
<evidence type="ECO:0000256" key="1">
    <source>
        <dbReference type="ARBA" id="ARBA00004202"/>
    </source>
</evidence>
<dbReference type="Pfam" id="PF09422">
    <property type="entry name" value="AMER"/>
    <property type="match status" value="1"/>
</dbReference>
<reference evidence="9" key="2">
    <citation type="journal article" date="2007" name="PLoS Biol.">
        <title>Survey sequencing and comparative analysis of the elephant shark (Callorhinchus milii) genome.</title>
        <authorList>
            <person name="Venkatesh B."/>
            <person name="Kirkness E.F."/>
            <person name="Loh Y.H."/>
            <person name="Halpern A.L."/>
            <person name="Lee A.P."/>
            <person name="Johnson J."/>
            <person name="Dandona N."/>
            <person name="Viswanathan L.D."/>
            <person name="Tay A."/>
            <person name="Venter J.C."/>
            <person name="Strausberg R.L."/>
            <person name="Brenner S."/>
        </authorList>
    </citation>
    <scope>NUCLEOTIDE SEQUENCE [LARGE SCALE GENOMIC DNA]</scope>
</reference>
<dbReference type="AlphaFoldDB" id="A0A4W3JE80"/>
<dbReference type="OMA" id="WRDFPGT"/>
<feature type="compositionally biased region" description="Polar residues" evidence="7">
    <location>
        <begin position="555"/>
        <end position="564"/>
    </location>
</feature>
<keyword evidence="6" id="KW-0472">Membrane</keyword>
<dbReference type="Proteomes" id="UP000314986">
    <property type="component" value="Unassembled WGS sequence"/>
</dbReference>
<keyword evidence="5" id="KW-0446">Lipid-binding</keyword>
<dbReference type="GO" id="GO:0005546">
    <property type="term" value="F:phosphatidylinositol-4,5-bisphosphate binding"/>
    <property type="evidence" value="ECO:0007669"/>
    <property type="project" value="TreeGrafter"/>
</dbReference>
<feature type="compositionally biased region" description="Basic and acidic residues" evidence="7">
    <location>
        <begin position="1032"/>
        <end position="1041"/>
    </location>
</feature>
<evidence type="ECO:0000313" key="9">
    <source>
        <dbReference type="Proteomes" id="UP000314986"/>
    </source>
</evidence>
<evidence type="ECO:0000256" key="4">
    <source>
        <dbReference type="ARBA" id="ARBA00022687"/>
    </source>
</evidence>
<evidence type="ECO:0008006" key="10">
    <source>
        <dbReference type="Google" id="ProtNLM"/>
    </source>
</evidence>
<dbReference type="GO" id="GO:0060828">
    <property type="term" value="P:regulation of canonical Wnt signaling pathway"/>
    <property type="evidence" value="ECO:0007669"/>
    <property type="project" value="TreeGrafter"/>
</dbReference>
<dbReference type="InParanoid" id="A0A4W3JE80"/>
<accession>A0A4W3JE80</accession>
<reference evidence="9" key="1">
    <citation type="journal article" date="2006" name="Science">
        <title>Ancient noncoding elements conserved in the human genome.</title>
        <authorList>
            <person name="Venkatesh B."/>
            <person name="Kirkness E.F."/>
            <person name="Loh Y.H."/>
            <person name="Halpern A.L."/>
            <person name="Lee A.P."/>
            <person name="Johnson J."/>
            <person name="Dandona N."/>
            <person name="Viswanathan L.D."/>
            <person name="Tay A."/>
            <person name="Venter J.C."/>
            <person name="Strausberg R.L."/>
            <person name="Brenner S."/>
        </authorList>
    </citation>
    <scope>NUCLEOTIDE SEQUENCE [LARGE SCALE GENOMIC DNA]</scope>
</reference>
<sequence length="1202" mass="129394">METGGRGETAGTKALSAGRGEVAGGNQAQGTAVDAPSECTDATVAEQSSGKLKKTAFKLFGGRKSICTLPSFFTAKNKGQGKGSSRKGISKSKTHDGISEAGHGNRQKEGSERCADNLSSGDTNSPGRSFPAGRSLCISRSEHTALDPCVKSDLLKGEALQPQNPEGFVQKRSADKSLAAGRSKKGLRGLFNSIRRHKKNKAADSVKEEPLELQLDSKQPDVDVAHGEQVTVDPCSVRAEFKKDLAEESMLQASCKMNSSGTSDPANRTGATSYGNSPPEPHALKARPGHALKTKTRDFRSSGTEVRAAHLGEVQTSHSGKAGAAALHMNFSCGSMPDIVKPEYTDHDPSSGHSFDQISLAFGDVTSLKSFDSLTGCGDIIADHDDDSLAESTMSGERGRAGAKRSSCLVTYQGGGEEMATPDEVDDTYLRELWEKAAPAATNYDSGRHAVEDDSDDLLLSPSEHECSGLHISLADPGIPRGIADSAINSSELVTPQSDHQESAPNSDEGYYDSTTPGHDEEGGDTIGQSQKERLPRDSYSGDALYELFVEPDDSLTTSPPSDETSFETKSPPFESMFPPFSSYAARGDRDTAFSAEREKYLADHQARWQPNAKNPQPKKGSGFKEKEKFPSELYEAEFDRKVDLGTVHLMAKMQQVYASVEPLASHTSSRRAKAKDHYFPDAVDEQNWSGLQGVSCLREPDHKHAGSRQSAHGSHSCGRVHSKLAAAANGGYESNGEKCGKAGVQTKAPENRSLNKETLGRPSDRKTDGDSGAEANSAEKSGSTQDKCEQAISYSQALVEFTANRKLFPNLSETLGSSESSSSFTQNIHALPTMVTFDVVDVENEGECDQQSEMVTDEEISASYEAFDDNYHDCDDRILQMGAQNPFLGNAWGATSLPRHVNLYKLGPSSPAPLSYNRRSRSLDTDSLESELTDLYLSKVTAVSKSTPQSPEASPCERDGRKASTLYWLGSCKRNCQAGSLESGENTSSPNRSGLKLAKYKDVPLSPRRKRNSSSPRSFCPPDTAAGEQHTVGRVEDSGLRYKPNGVKPPTQSQSTFKRTPEGATNTVPQNPRKMVRPSHLPLQNEPCRMQPVTGVISFSRENTNGKVACISPLKEKQEGVFYKTSTASQYSDSDFQVKKCKPAGIPQVVSPFHANSAESVKCTAHSSGHYGTANSSMFKGRGNLAMKVPVGWNQNTTMDV</sequence>
<feature type="region of interest" description="Disordered" evidence="7">
    <location>
        <begin position="980"/>
        <end position="1088"/>
    </location>
</feature>
<evidence type="ECO:0000256" key="6">
    <source>
        <dbReference type="ARBA" id="ARBA00023136"/>
    </source>
</evidence>
<feature type="compositionally biased region" description="Polar residues" evidence="7">
    <location>
        <begin position="117"/>
        <end position="127"/>
    </location>
</feature>
<dbReference type="InterPro" id="IPR019003">
    <property type="entry name" value="AMER"/>
</dbReference>
<feature type="compositionally biased region" description="Polar residues" evidence="7">
    <location>
        <begin position="254"/>
        <end position="276"/>
    </location>
</feature>
<feature type="region of interest" description="Disordered" evidence="7">
    <location>
        <begin position="1"/>
        <end position="50"/>
    </location>
</feature>
<reference evidence="8" key="5">
    <citation type="submission" date="2025-09" db="UniProtKB">
        <authorList>
            <consortium name="Ensembl"/>
        </authorList>
    </citation>
    <scope>IDENTIFICATION</scope>
</reference>
<feature type="compositionally biased region" description="Polar residues" evidence="7">
    <location>
        <begin position="493"/>
        <end position="506"/>
    </location>
</feature>
<feature type="region of interest" description="Disordered" evidence="7">
    <location>
        <begin position="74"/>
        <end position="134"/>
    </location>
</feature>
<protein>
    <recommendedName>
        <fullName evidence="10">APC membrane recruitment protein 1</fullName>
    </recommendedName>
</protein>
<keyword evidence="4" id="KW-0879">Wnt signaling pathway</keyword>
<dbReference type="PANTHER" id="PTHR22237:SF0">
    <property type="entry name" value="APC MEMBRANE RECRUITMENT PROTEIN 1"/>
    <property type="match status" value="1"/>
</dbReference>
<dbReference type="GO" id="GO:0016055">
    <property type="term" value="P:Wnt signaling pathway"/>
    <property type="evidence" value="ECO:0007669"/>
    <property type="project" value="UniProtKB-KW"/>
</dbReference>
<evidence type="ECO:0000256" key="2">
    <source>
        <dbReference type="ARBA" id="ARBA00007750"/>
    </source>
</evidence>
<feature type="region of interest" description="Disordered" evidence="7">
    <location>
        <begin position="909"/>
        <end position="928"/>
    </location>
</feature>
<organism evidence="8 9">
    <name type="scientific">Callorhinchus milii</name>
    <name type="common">Ghost shark</name>
    <dbReference type="NCBI Taxonomy" id="7868"/>
    <lineage>
        <taxon>Eukaryota</taxon>
        <taxon>Metazoa</taxon>
        <taxon>Chordata</taxon>
        <taxon>Craniata</taxon>
        <taxon>Vertebrata</taxon>
        <taxon>Chondrichthyes</taxon>
        <taxon>Holocephali</taxon>
        <taxon>Chimaeriformes</taxon>
        <taxon>Callorhinchidae</taxon>
        <taxon>Callorhinchus</taxon>
    </lineage>
</organism>
<evidence type="ECO:0000256" key="7">
    <source>
        <dbReference type="SAM" id="MobiDB-lite"/>
    </source>
</evidence>
<evidence type="ECO:0000256" key="5">
    <source>
        <dbReference type="ARBA" id="ARBA00023121"/>
    </source>
</evidence>
<dbReference type="PANTHER" id="PTHR22237">
    <property type="entry name" value="APC MEMBRANE RECRUITMENT PROTEIN 2-RELATED"/>
    <property type="match status" value="1"/>
</dbReference>
<feature type="compositionally biased region" description="Basic and acidic residues" evidence="7">
    <location>
        <begin position="750"/>
        <end position="770"/>
    </location>
</feature>
<feature type="compositionally biased region" description="Polar residues" evidence="7">
    <location>
        <begin position="1051"/>
        <end position="1071"/>
    </location>
</feature>
<reference evidence="9" key="3">
    <citation type="journal article" date="2014" name="Nature">
        <title>Elephant shark genome provides unique insights into gnathostome evolution.</title>
        <authorList>
            <consortium name="International Elephant Shark Genome Sequencing Consortium"/>
            <person name="Venkatesh B."/>
            <person name="Lee A.P."/>
            <person name="Ravi V."/>
            <person name="Maurya A.K."/>
            <person name="Lian M.M."/>
            <person name="Swann J.B."/>
            <person name="Ohta Y."/>
            <person name="Flajnik M.F."/>
            <person name="Sutoh Y."/>
            <person name="Kasahara M."/>
            <person name="Hoon S."/>
            <person name="Gangu V."/>
            <person name="Roy S.W."/>
            <person name="Irimia M."/>
            <person name="Korzh V."/>
            <person name="Kondrychyn I."/>
            <person name="Lim Z.W."/>
            <person name="Tay B.H."/>
            <person name="Tohari S."/>
            <person name="Kong K.W."/>
            <person name="Ho S."/>
            <person name="Lorente-Galdos B."/>
            <person name="Quilez J."/>
            <person name="Marques-Bonet T."/>
            <person name="Raney B.J."/>
            <person name="Ingham P.W."/>
            <person name="Tay A."/>
            <person name="Hillier L.W."/>
            <person name="Minx P."/>
            <person name="Boehm T."/>
            <person name="Wilson R.K."/>
            <person name="Brenner S."/>
            <person name="Warren W.C."/>
        </authorList>
    </citation>
    <scope>NUCLEOTIDE SEQUENCE [LARGE SCALE GENOMIC DNA]</scope>
</reference>
<feature type="compositionally biased region" description="Low complexity" evidence="7">
    <location>
        <begin position="571"/>
        <end position="583"/>
    </location>
</feature>
<evidence type="ECO:0000256" key="3">
    <source>
        <dbReference type="ARBA" id="ARBA00022475"/>
    </source>
</evidence>
<evidence type="ECO:0000313" key="8">
    <source>
        <dbReference type="Ensembl" id="ENSCMIP00000036403.1"/>
    </source>
</evidence>
<feature type="region of interest" description="Disordered" evidence="7">
    <location>
        <begin position="161"/>
        <end position="183"/>
    </location>
</feature>
<keyword evidence="3" id="KW-1003">Cell membrane</keyword>